<feature type="transmembrane region" description="Helical" evidence="1">
    <location>
        <begin position="166"/>
        <end position="188"/>
    </location>
</feature>
<keyword evidence="3" id="KW-1185">Reference proteome</keyword>
<protein>
    <submittedName>
        <fullName evidence="2">Uncharacterized protein</fullName>
    </submittedName>
</protein>
<dbReference type="Proteomes" id="UP001316189">
    <property type="component" value="Chromosome"/>
</dbReference>
<dbReference type="EMBL" id="CP101988">
    <property type="protein sequence ID" value="UUI73910.1"/>
    <property type="molecule type" value="Genomic_DNA"/>
</dbReference>
<accession>A0ABY5KTZ3</accession>
<keyword evidence="1" id="KW-0472">Membrane</keyword>
<dbReference type="RefSeq" id="WP_227569239.1">
    <property type="nucleotide sequence ID" value="NZ_CP101988.1"/>
</dbReference>
<evidence type="ECO:0000256" key="1">
    <source>
        <dbReference type="SAM" id="Phobius"/>
    </source>
</evidence>
<organism evidence="2 3">
    <name type="scientific">Cellulomonas chengniuliangii</name>
    <dbReference type="NCBI Taxonomy" id="2968084"/>
    <lineage>
        <taxon>Bacteria</taxon>
        <taxon>Bacillati</taxon>
        <taxon>Actinomycetota</taxon>
        <taxon>Actinomycetes</taxon>
        <taxon>Micrococcales</taxon>
        <taxon>Cellulomonadaceae</taxon>
        <taxon>Cellulomonas</taxon>
    </lineage>
</organism>
<evidence type="ECO:0000313" key="3">
    <source>
        <dbReference type="Proteomes" id="UP001316189"/>
    </source>
</evidence>
<reference evidence="2 3" key="1">
    <citation type="submission" date="2022-07" db="EMBL/GenBank/DDBJ databases">
        <title>Novel species in genus cellulomonas.</title>
        <authorList>
            <person name="Ye L."/>
        </authorList>
    </citation>
    <scope>NUCLEOTIDE SEQUENCE [LARGE SCALE GENOMIC DNA]</scope>
    <source>
        <strain evidence="3">zg-Y338</strain>
    </source>
</reference>
<gene>
    <name evidence="2" type="ORF">NP064_08605</name>
</gene>
<keyword evidence="1" id="KW-1133">Transmembrane helix</keyword>
<name>A0ABY5KTZ3_9CELL</name>
<evidence type="ECO:0000313" key="2">
    <source>
        <dbReference type="EMBL" id="UUI73910.1"/>
    </source>
</evidence>
<sequence length="220" mass="24236">MTAYELEPEVPGRYGDATVFDTTFYPPLVTRLDFIFDGWMGDDLVRSYPVYLVTDRLRTALEAAEITGINFDHVDVTTSDEFNEDFPDTELPTWHWLRVPGFAGHDDAWTGLQGRLTVSQRFMDVLTGFNLTMCSITPTHADTPAHTAPAAAPQVEMKGRGTGHYLANRGVQASTMAGVTIASLAIVADEHRPAWVALLIAWAVASAVAVTRARRRADRP</sequence>
<proteinExistence type="predicted"/>
<feature type="transmembrane region" description="Helical" evidence="1">
    <location>
        <begin position="194"/>
        <end position="213"/>
    </location>
</feature>
<keyword evidence="1" id="KW-0812">Transmembrane</keyword>